<feature type="domain" description="Reverse transcriptase Ty1/copia-type" evidence="1">
    <location>
        <begin position="12"/>
        <end position="219"/>
    </location>
</feature>
<dbReference type="EMBL" id="JABXBU010002230">
    <property type="protein sequence ID" value="KAF8766821.1"/>
    <property type="molecule type" value="Genomic_DNA"/>
</dbReference>
<reference evidence="2" key="1">
    <citation type="journal article" date="2020" name="bioRxiv">
        <title>Chromosome-level reference genome of the European wasp spider Argiope bruennichi: a resource for studies on range expansion and evolutionary adaptation.</title>
        <authorList>
            <person name="Sheffer M.M."/>
            <person name="Hoppe A."/>
            <person name="Krehenwinkel H."/>
            <person name="Uhl G."/>
            <person name="Kuss A.W."/>
            <person name="Jensen L."/>
            <person name="Jensen C."/>
            <person name="Gillespie R.G."/>
            <person name="Hoff K.J."/>
            <person name="Prost S."/>
        </authorList>
    </citation>
    <scope>NUCLEOTIDE SEQUENCE</scope>
</reference>
<dbReference type="GO" id="GO:0071897">
    <property type="term" value="P:DNA biosynthetic process"/>
    <property type="evidence" value="ECO:0007669"/>
    <property type="project" value="UniProtKB-ARBA"/>
</dbReference>
<dbReference type="Proteomes" id="UP000807504">
    <property type="component" value="Unassembled WGS sequence"/>
</dbReference>
<reference evidence="2" key="2">
    <citation type="submission" date="2020-06" db="EMBL/GenBank/DDBJ databases">
        <authorList>
            <person name="Sheffer M."/>
        </authorList>
    </citation>
    <scope>NUCLEOTIDE SEQUENCE</scope>
</reference>
<organism evidence="2 3">
    <name type="scientific">Argiope bruennichi</name>
    <name type="common">Wasp spider</name>
    <name type="synonym">Aranea bruennichi</name>
    <dbReference type="NCBI Taxonomy" id="94029"/>
    <lineage>
        <taxon>Eukaryota</taxon>
        <taxon>Metazoa</taxon>
        <taxon>Ecdysozoa</taxon>
        <taxon>Arthropoda</taxon>
        <taxon>Chelicerata</taxon>
        <taxon>Arachnida</taxon>
        <taxon>Araneae</taxon>
        <taxon>Araneomorphae</taxon>
        <taxon>Entelegynae</taxon>
        <taxon>Araneoidea</taxon>
        <taxon>Araneidae</taxon>
        <taxon>Argiope</taxon>
    </lineage>
</organism>
<dbReference type="InterPro" id="IPR043502">
    <property type="entry name" value="DNA/RNA_pol_sf"/>
</dbReference>
<dbReference type="AlphaFoldDB" id="A0A8T0E8M9"/>
<dbReference type="InterPro" id="IPR013103">
    <property type="entry name" value="RVT_2"/>
</dbReference>
<accession>A0A8T0E8M9</accession>
<dbReference type="SUPFAM" id="SSF56672">
    <property type="entry name" value="DNA/RNA polymerases"/>
    <property type="match status" value="1"/>
</dbReference>
<keyword evidence="3" id="KW-1185">Reference proteome</keyword>
<protein>
    <submittedName>
        <fullName evidence="2">Retrovirus-related Pol polyprotein like</fullName>
    </submittedName>
</protein>
<name>A0A8T0E8M9_ARGBR</name>
<dbReference type="Pfam" id="PF07727">
    <property type="entry name" value="RVT_2"/>
    <property type="match status" value="1"/>
</dbReference>
<comment type="caution">
    <text evidence="2">The sequence shown here is derived from an EMBL/GenBank/DDBJ whole genome shotgun (WGS) entry which is preliminary data.</text>
</comment>
<evidence type="ECO:0000313" key="2">
    <source>
        <dbReference type="EMBL" id="KAF8766821.1"/>
    </source>
</evidence>
<sequence length="233" mass="27094">MEEEISILKERKVWDLVPKPANGKVIGCRWVYTIKLNEKGVIVRYKARLVAQGFRQIQGIHYDEVFSPVVNFSIIRMCFSVLVCKQKWRHCQLDIKCAYLYATIQEGIFMTQPQGFVDPNKPDHVCHLNKALYQSGREWLLEIHSVLENLNFKKLDWTNCVYAYQDNVVLLLNVDDIVIFAKTDILIEEVINRLSTHFDLKILGKTLTLLGVQFEEMGEEIEEIFHSSVGIYP</sequence>
<evidence type="ECO:0000259" key="1">
    <source>
        <dbReference type="Pfam" id="PF07727"/>
    </source>
</evidence>
<evidence type="ECO:0000313" key="3">
    <source>
        <dbReference type="Proteomes" id="UP000807504"/>
    </source>
</evidence>
<proteinExistence type="predicted"/>
<gene>
    <name evidence="2" type="ORF">HNY73_019846</name>
</gene>